<organism evidence="8 9">
    <name type="scientific">Paractinoplanes ovalisporus</name>
    <dbReference type="NCBI Taxonomy" id="2810368"/>
    <lineage>
        <taxon>Bacteria</taxon>
        <taxon>Bacillati</taxon>
        <taxon>Actinomycetota</taxon>
        <taxon>Actinomycetes</taxon>
        <taxon>Micromonosporales</taxon>
        <taxon>Micromonosporaceae</taxon>
        <taxon>Paractinoplanes</taxon>
    </lineage>
</organism>
<evidence type="ECO:0000256" key="6">
    <source>
        <dbReference type="SAM" id="MobiDB-lite"/>
    </source>
</evidence>
<feature type="transmembrane region" description="Helical" evidence="7">
    <location>
        <begin position="230"/>
        <end position="250"/>
    </location>
</feature>
<feature type="transmembrane region" description="Helical" evidence="7">
    <location>
        <begin position="153"/>
        <end position="175"/>
    </location>
</feature>
<comment type="caution">
    <text evidence="8">The sequence shown here is derived from an EMBL/GenBank/DDBJ whole genome shotgun (WGS) entry which is preliminary data.</text>
</comment>
<dbReference type="PANTHER" id="PTHR42770">
    <property type="entry name" value="AMINO ACID TRANSPORTER-RELATED"/>
    <property type="match status" value="1"/>
</dbReference>
<accession>A0ABS2AE85</accession>
<evidence type="ECO:0000313" key="8">
    <source>
        <dbReference type="EMBL" id="MBM2618148.1"/>
    </source>
</evidence>
<reference evidence="8 9" key="1">
    <citation type="submission" date="2021-01" db="EMBL/GenBank/DDBJ databases">
        <title>Actinoplanes sp. nov. LDG1-06 isolated from lichen.</title>
        <authorList>
            <person name="Saeng-In P."/>
            <person name="Phongsopitanun W."/>
            <person name="Kanchanasin P."/>
            <person name="Yuki M."/>
            <person name="Kudo T."/>
            <person name="Ohkuma M."/>
            <person name="Tanasupawat S."/>
        </authorList>
    </citation>
    <scope>NUCLEOTIDE SEQUENCE [LARGE SCALE GENOMIC DNA]</scope>
    <source>
        <strain evidence="8 9">LDG1-06</strain>
    </source>
</reference>
<dbReference type="PANTHER" id="PTHR42770:SF16">
    <property type="entry name" value="AMINO ACID PERMEASE"/>
    <property type="match status" value="1"/>
</dbReference>
<dbReference type="InterPro" id="IPR050367">
    <property type="entry name" value="APC_superfamily"/>
</dbReference>
<feature type="region of interest" description="Disordered" evidence="6">
    <location>
        <begin position="476"/>
        <end position="503"/>
    </location>
</feature>
<feature type="transmembrane region" description="Helical" evidence="7">
    <location>
        <begin position="331"/>
        <end position="354"/>
    </location>
</feature>
<dbReference type="EMBL" id="JAENHP010000006">
    <property type="protein sequence ID" value="MBM2618148.1"/>
    <property type="molecule type" value="Genomic_DNA"/>
</dbReference>
<dbReference type="Pfam" id="PF13520">
    <property type="entry name" value="AA_permease_2"/>
    <property type="match status" value="1"/>
</dbReference>
<feature type="compositionally biased region" description="Basic and acidic residues" evidence="6">
    <location>
        <begin position="482"/>
        <end position="503"/>
    </location>
</feature>
<dbReference type="Gene3D" id="1.20.1740.10">
    <property type="entry name" value="Amino acid/polyamine transporter I"/>
    <property type="match status" value="1"/>
</dbReference>
<comment type="subcellular location">
    <subcellularLocation>
        <location evidence="1">Cell membrane</location>
        <topology evidence="1">Multi-pass membrane protein</topology>
    </subcellularLocation>
</comment>
<name>A0ABS2AE85_9ACTN</name>
<feature type="transmembrane region" description="Helical" evidence="7">
    <location>
        <begin position="289"/>
        <end position="311"/>
    </location>
</feature>
<feature type="transmembrane region" description="Helical" evidence="7">
    <location>
        <begin position="88"/>
        <end position="108"/>
    </location>
</feature>
<keyword evidence="5 7" id="KW-0472">Membrane</keyword>
<feature type="transmembrane region" description="Helical" evidence="7">
    <location>
        <begin position="195"/>
        <end position="218"/>
    </location>
</feature>
<feature type="transmembrane region" description="Helical" evidence="7">
    <location>
        <begin position="48"/>
        <end position="67"/>
    </location>
</feature>
<feature type="transmembrane region" description="Helical" evidence="7">
    <location>
        <begin position="432"/>
        <end position="454"/>
    </location>
</feature>
<keyword evidence="2" id="KW-1003">Cell membrane</keyword>
<evidence type="ECO:0000256" key="1">
    <source>
        <dbReference type="ARBA" id="ARBA00004651"/>
    </source>
</evidence>
<feature type="transmembrane region" description="Helical" evidence="7">
    <location>
        <begin position="128"/>
        <end position="146"/>
    </location>
</feature>
<protein>
    <submittedName>
        <fullName evidence="8">APC family permease</fullName>
    </submittedName>
</protein>
<keyword evidence="9" id="KW-1185">Reference proteome</keyword>
<feature type="transmembrane region" description="Helical" evidence="7">
    <location>
        <begin position="366"/>
        <end position="387"/>
    </location>
</feature>
<dbReference type="Proteomes" id="UP000632138">
    <property type="component" value="Unassembled WGS sequence"/>
</dbReference>
<dbReference type="RefSeq" id="WP_203378139.1">
    <property type="nucleotide sequence ID" value="NZ_JAENHP010000006.1"/>
</dbReference>
<keyword evidence="4 7" id="KW-1133">Transmembrane helix</keyword>
<feature type="transmembrane region" description="Helical" evidence="7">
    <location>
        <begin position="399"/>
        <end position="420"/>
    </location>
</feature>
<gene>
    <name evidence="8" type="ORF">JIG36_21555</name>
</gene>
<sequence>MSTTLAPGRLGAAAVAFFALAATAPIAVLINVVPAASATGGGPLVPLSFLALGIVLLLFSAGYSAMAHRAPFAGAMYTYVTRGLGRPVGVGAAWLALVCYQAIQLGLYGMVGAAAAPMLNSWFGLETQWWTVAAACWLLVALCGPIRSEVGSGLIALLVLAEVAVTAGFTAANIIDPGGGQITRATLVPSGVDMGALGLLLVVGLLAFAGFETTGTYAEESIRPRRDPGLATYVTVAAIALLLATASWSLSTAAGAGQVTALARGRGSEMLFDLAAGRLAPWAVTLGRLMLLTGLFAAILALHHAISRYLFALGRERVLPAALGRTSRRTLAPRSSSLTQSAVAALLLAGAAVAGVADPPLAGRRLVIAGGLGILVLLLVTSVAALLHLNQVPNGEGAYTRFVAPVLSTVALGSLGYLAFRDLGALFGVRESLWVVPLALVTVGLIGALHALILRATRPVIYAGIGQGGAPVVVTPQVPRPRAAEEPQEPREPGAHRPERVNR</sequence>
<proteinExistence type="predicted"/>
<evidence type="ECO:0000313" key="9">
    <source>
        <dbReference type="Proteomes" id="UP000632138"/>
    </source>
</evidence>
<evidence type="ECO:0000256" key="4">
    <source>
        <dbReference type="ARBA" id="ARBA00022989"/>
    </source>
</evidence>
<evidence type="ECO:0000256" key="5">
    <source>
        <dbReference type="ARBA" id="ARBA00023136"/>
    </source>
</evidence>
<keyword evidence="3 7" id="KW-0812">Transmembrane</keyword>
<evidence type="ECO:0000256" key="2">
    <source>
        <dbReference type="ARBA" id="ARBA00022475"/>
    </source>
</evidence>
<evidence type="ECO:0000256" key="3">
    <source>
        <dbReference type="ARBA" id="ARBA00022692"/>
    </source>
</evidence>
<dbReference type="PIRSF" id="PIRSF006060">
    <property type="entry name" value="AA_transporter"/>
    <property type="match status" value="1"/>
</dbReference>
<dbReference type="InterPro" id="IPR002293">
    <property type="entry name" value="AA/rel_permease1"/>
</dbReference>
<evidence type="ECO:0000256" key="7">
    <source>
        <dbReference type="SAM" id="Phobius"/>
    </source>
</evidence>